<dbReference type="EMBL" id="JANAVB010033620">
    <property type="protein sequence ID" value="KAJ6808015.1"/>
    <property type="molecule type" value="Genomic_DNA"/>
</dbReference>
<protein>
    <submittedName>
        <fullName evidence="2">Uncharacterized protein</fullName>
    </submittedName>
</protein>
<evidence type="ECO:0000313" key="1">
    <source>
        <dbReference type="EMBL" id="KAJ6808015.1"/>
    </source>
</evidence>
<proteinExistence type="predicted"/>
<reference evidence="2" key="1">
    <citation type="journal article" date="2023" name="GigaByte">
        <title>Genome assembly of the bearded iris, Iris pallida Lam.</title>
        <authorList>
            <person name="Bruccoleri R.E."/>
            <person name="Oakeley E.J."/>
            <person name="Faust A.M.E."/>
            <person name="Altorfer M."/>
            <person name="Dessus-Babus S."/>
            <person name="Burckhardt D."/>
            <person name="Oertli M."/>
            <person name="Naumann U."/>
            <person name="Petersen F."/>
            <person name="Wong J."/>
        </authorList>
    </citation>
    <scope>NUCLEOTIDE SEQUENCE</scope>
    <source>
        <strain evidence="2">GSM-AAB239-AS_SAM_17_03QT</strain>
    </source>
</reference>
<reference evidence="2" key="2">
    <citation type="submission" date="2023-04" db="EMBL/GenBank/DDBJ databases">
        <authorList>
            <person name="Bruccoleri R.E."/>
            <person name="Oakeley E.J."/>
            <person name="Faust A.-M."/>
            <person name="Dessus-Babus S."/>
            <person name="Altorfer M."/>
            <person name="Burckhardt D."/>
            <person name="Oertli M."/>
            <person name="Naumann U."/>
            <person name="Petersen F."/>
            <person name="Wong J."/>
        </authorList>
    </citation>
    <scope>NUCLEOTIDE SEQUENCE</scope>
    <source>
        <strain evidence="2">GSM-AAB239-AS_SAM_17_03QT</strain>
        <tissue evidence="2">Leaf</tissue>
    </source>
</reference>
<dbReference type="EMBL" id="JANAVB010018846">
    <property type="protein sequence ID" value="KAJ6829286.1"/>
    <property type="molecule type" value="Genomic_DNA"/>
</dbReference>
<dbReference type="AlphaFoldDB" id="A0AAX6GKK7"/>
<keyword evidence="3" id="KW-1185">Reference proteome</keyword>
<organism evidence="2 3">
    <name type="scientific">Iris pallida</name>
    <name type="common">Sweet iris</name>
    <dbReference type="NCBI Taxonomy" id="29817"/>
    <lineage>
        <taxon>Eukaryota</taxon>
        <taxon>Viridiplantae</taxon>
        <taxon>Streptophyta</taxon>
        <taxon>Embryophyta</taxon>
        <taxon>Tracheophyta</taxon>
        <taxon>Spermatophyta</taxon>
        <taxon>Magnoliopsida</taxon>
        <taxon>Liliopsida</taxon>
        <taxon>Asparagales</taxon>
        <taxon>Iridaceae</taxon>
        <taxon>Iridoideae</taxon>
        <taxon>Irideae</taxon>
        <taxon>Iris</taxon>
    </lineage>
</organism>
<comment type="caution">
    <text evidence="2">The sequence shown here is derived from an EMBL/GenBank/DDBJ whole genome shotgun (WGS) entry which is preliminary data.</text>
</comment>
<gene>
    <name evidence="1" type="ORF">M6B38_168845</name>
    <name evidence="2" type="ORF">M6B38_360920</name>
</gene>
<evidence type="ECO:0000313" key="2">
    <source>
        <dbReference type="EMBL" id="KAJ6829286.1"/>
    </source>
</evidence>
<sequence length="57" mass="6688">MTDHMFRIPRDFRTVIHRTWLLDGHDLSDHCTTPGNTPGKIPCHIILCVFRDFLQVL</sequence>
<evidence type="ECO:0000313" key="3">
    <source>
        <dbReference type="Proteomes" id="UP001140949"/>
    </source>
</evidence>
<accession>A0AAX6GKK7</accession>
<dbReference type="Proteomes" id="UP001140949">
    <property type="component" value="Unassembled WGS sequence"/>
</dbReference>
<name>A0AAX6GKK7_IRIPA</name>